<reference evidence="1" key="1">
    <citation type="journal article" date="2015" name="Nature">
        <title>Complex archaea that bridge the gap between prokaryotes and eukaryotes.</title>
        <authorList>
            <person name="Spang A."/>
            <person name="Saw J.H."/>
            <person name="Jorgensen S.L."/>
            <person name="Zaremba-Niedzwiedzka K."/>
            <person name="Martijn J."/>
            <person name="Lind A.E."/>
            <person name="van Eijk R."/>
            <person name="Schleper C."/>
            <person name="Guy L."/>
            <person name="Ettema T.J."/>
        </authorList>
    </citation>
    <scope>NUCLEOTIDE SEQUENCE</scope>
</reference>
<sequence>MRQFNTGATRDVVEGKLSYVKGLSPISLRRYMQYLDSSRVQVGGNTRGFDNWKKGIDEDVYLDSMFRHVMDVWLLFDGYNTNDNHGEVDLETALCGVIFNAMGFLHEVLDVEEDNDE</sequence>
<evidence type="ECO:0000313" key="1">
    <source>
        <dbReference type="EMBL" id="KKL06730.1"/>
    </source>
</evidence>
<gene>
    <name evidence="1" type="ORF">LCGC14_2593110</name>
</gene>
<protein>
    <recommendedName>
        <fullName evidence="2">dATP/dGTP diphosphohydrolase N-terminal domain-containing protein</fullName>
    </recommendedName>
</protein>
<dbReference type="AlphaFoldDB" id="A0A0F9ABC9"/>
<name>A0A0F9ABC9_9ZZZZ</name>
<accession>A0A0F9ABC9</accession>
<comment type="caution">
    <text evidence="1">The sequence shown here is derived from an EMBL/GenBank/DDBJ whole genome shotgun (WGS) entry which is preliminary data.</text>
</comment>
<evidence type="ECO:0008006" key="2">
    <source>
        <dbReference type="Google" id="ProtNLM"/>
    </source>
</evidence>
<dbReference type="EMBL" id="LAZR01043584">
    <property type="protein sequence ID" value="KKL06730.1"/>
    <property type="molecule type" value="Genomic_DNA"/>
</dbReference>
<proteinExistence type="predicted"/>
<organism evidence="1">
    <name type="scientific">marine sediment metagenome</name>
    <dbReference type="NCBI Taxonomy" id="412755"/>
    <lineage>
        <taxon>unclassified sequences</taxon>
        <taxon>metagenomes</taxon>
        <taxon>ecological metagenomes</taxon>
    </lineage>
</organism>